<reference evidence="1 2" key="1">
    <citation type="submission" date="2021-03" db="EMBL/GenBank/DDBJ databases">
        <authorList>
            <person name="Peeters C."/>
        </authorList>
    </citation>
    <scope>NUCLEOTIDE SEQUENCE [LARGE SCALE GENOMIC DNA]</scope>
    <source>
        <strain evidence="1 2">LMG 26411</strain>
    </source>
</reference>
<dbReference type="SUPFAM" id="SSF56024">
    <property type="entry name" value="Phospholipase D/nuclease"/>
    <property type="match status" value="1"/>
</dbReference>
<dbReference type="EMBL" id="CAJPVI010000131">
    <property type="protein sequence ID" value="CAG2161344.1"/>
    <property type="molecule type" value="Genomic_DNA"/>
</dbReference>
<dbReference type="Proteomes" id="UP000672657">
    <property type="component" value="Unassembled WGS sequence"/>
</dbReference>
<dbReference type="RefSeq" id="WP_211958848.1">
    <property type="nucleotide sequence ID" value="NZ_CAJPVI010000131.1"/>
</dbReference>
<evidence type="ECO:0008006" key="3">
    <source>
        <dbReference type="Google" id="ProtNLM"/>
    </source>
</evidence>
<organism evidence="1 2">
    <name type="scientific">Cupriavidus numazuensis</name>
    <dbReference type="NCBI Taxonomy" id="221992"/>
    <lineage>
        <taxon>Bacteria</taxon>
        <taxon>Pseudomonadati</taxon>
        <taxon>Pseudomonadota</taxon>
        <taxon>Betaproteobacteria</taxon>
        <taxon>Burkholderiales</taxon>
        <taxon>Burkholderiaceae</taxon>
        <taxon>Cupriavidus</taxon>
    </lineage>
</organism>
<sequence length="308" mass="35126">MIQHNKLEKSGIKIADITHDVHSIASNASKVLIICGYSFTKLTHIRSVLKQVVNSGALAKHCILPLDLHGSKDANRQTAIDLIKNGVSVSVESMNHSKWLMSESSLYFGSANFTMMSLERRIEVVTFRNFLPIDPLRSEFLDFTLASFKKVKKSSYRSKLHGVISRNDKLISSNSGLIKSLNTSIEKVSSTVKAIGQVRSSLFLVMENSYWLLNDKHRMILWKFLHQTLNALGRIEANGYRILEAEKINDRDVKTYNQYCEIFNRNYKLLKSLADDFLESSKTEDEVTIQNRRLALTYEKTLMQLQTS</sequence>
<keyword evidence="2" id="KW-1185">Reference proteome</keyword>
<gene>
    <name evidence="1" type="ORF">LMG26411_08172</name>
</gene>
<protein>
    <recommendedName>
        <fullName evidence="3">Phospholipase D-like domain-containing protein</fullName>
    </recommendedName>
</protein>
<comment type="caution">
    <text evidence="1">The sequence shown here is derived from an EMBL/GenBank/DDBJ whole genome shotgun (WGS) entry which is preliminary data.</text>
</comment>
<name>A0ABN7QEU3_9BURK</name>
<evidence type="ECO:0000313" key="2">
    <source>
        <dbReference type="Proteomes" id="UP000672657"/>
    </source>
</evidence>
<accession>A0ABN7QEU3</accession>
<evidence type="ECO:0000313" key="1">
    <source>
        <dbReference type="EMBL" id="CAG2161344.1"/>
    </source>
</evidence>
<proteinExistence type="predicted"/>